<dbReference type="InterPro" id="IPR043128">
    <property type="entry name" value="Rev_trsase/Diguanyl_cyclase"/>
</dbReference>
<dbReference type="EnsemblMetazoa" id="ACHR009287-RA">
    <property type="protein sequence ID" value="ACHR009287-PA"/>
    <property type="gene ID" value="ACHR009287"/>
</dbReference>
<evidence type="ECO:0000313" key="2">
    <source>
        <dbReference type="Proteomes" id="UP000075881"/>
    </source>
</evidence>
<protein>
    <recommendedName>
        <fullName evidence="3">Reverse transcriptase domain-containing protein</fullName>
    </recommendedName>
</protein>
<dbReference type="VEuPathDB" id="VectorBase:ACHR009287"/>
<reference evidence="2" key="1">
    <citation type="submission" date="2013-03" db="EMBL/GenBank/DDBJ databases">
        <title>The Genome Sequence of Anopheles christyi ACHKN1017.</title>
        <authorList>
            <consortium name="The Broad Institute Genomics Platform"/>
            <person name="Neafsey D.E."/>
            <person name="Besansky N."/>
            <person name="Walker B."/>
            <person name="Young S.K."/>
            <person name="Zeng Q."/>
            <person name="Gargeya S."/>
            <person name="Fitzgerald M."/>
            <person name="Haas B."/>
            <person name="Abouelleil A."/>
            <person name="Allen A.W."/>
            <person name="Alvarado L."/>
            <person name="Arachchi H.M."/>
            <person name="Berlin A.M."/>
            <person name="Chapman S.B."/>
            <person name="Gainer-Dewar J."/>
            <person name="Goldberg J."/>
            <person name="Griggs A."/>
            <person name="Gujja S."/>
            <person name="Hansen M."/>
            <person name="Howarth C."/>
            <person name="Imamovic A."/>
            <person name="Ireland A."/>
            <person name="Larimer J."/>
            <person name="McCowan C."/>
            <person name="Murphy C."/>
            <person name="Pearson M."/>
            <person name="Poon T.W."/>
            <person name="Priest M."/>
            <person name="Roberts A."/>
            <person name="Saif S."/>
            <person name="Shea T."/>
            <person name="Sisk P."/>
            <person name="Sykes S."/>
            <person name="Wortman J."/>
            <person name="Nusbaum C."/>
            <person name="Birren B."/>
        </authorList>
    </citation>
    <scope>NUCLEOTIDE SEQUENCE [LARGE SCALE GENOMIC DNA]</scope>
    <source>
        <strain evidence="2">ACHKN1017</strain>
    </source>
</reference>
<dbReference type="GO" id="GO:0071897">
    <property type="term" value="P:DNA biosynthetic process"/>
    <property type="evidence" value="ECO:0007669"/>
    <property type="project" value="UniProtKB-ARBA"/>
</dbReference>
<dbReference type="InterPro" id="IPR043502">
    <property type="entry name" value="DNA/RNA_pol_sf"/>
</dbReference>
<evidence type="ECO:0008006" key="3">
    <source>
        <dbReference type="Google" id="ProtNLM"/>
    </source>
</evidence>
<dbReference type="Proteomes" id="UP000075881">
    <property type="component" value="Unassembled WGS sequence"/>
</dbReference>
<reference evidence="1" key="2">
    <citation type="submission" date="2020-05" db="UniProtKB">
        <authorList>
            <consortium name="EnsemblMetazoa"/>
        </authorList>
    </citation>
    <scope>IDENTIFICATION</scope>
    <source>
        <strain evidence="1">ACHKN1017</strain>
    </source>
</reference>
<evidence type="ECO:0000313" key="1">
    <source>
        <dbReference type="EnsemblMetazoa" id="ACHR009287-PA"/>
    </source>
</evidence>
<organism evidence="1 2">
    <name type="scientific">Anopheles christyi</name>
    <dbReference type="NCBI Taxonomy" id="43041"/>
    <lineage>
        <taxon>Eukaryota</taxon>
        <taxon>Metazoa</taxon>
        <taxon>Ecdysozoa</taxon>
        <taxon>Arthropoda</taxon>
        <taxon>Hexapoda</taxon>
        <taxon>Insecta</taxon>
        <taxon>Pterygota</taxon>
        <taxon>Neoptera</taxon>
        <taxon>Endopterygota</taxon>
        <taxon>Diptera</taxon>
        <taxon>Nematocera</taxon>
        <taxon>Culicoidea</taxon>
        <taxon>Culicidae</taxon>
        <taxon>Anophelinae</taxon>
        <taxon>Anopheles</taxon>
    </lineage>
</organism>
<dbReference type="SUPFAM" id="SSF56672">
    <property type="entry name" value="DNA/RNA polymerases"/>
    <property type="match status" value="1"/>
</dbReference>
<dbReference type="Gene3D" id="3.30.70.270">
    <property type="match status" value="1"/>
</dbReference>
<name>A0A182KEU8_9DIPT</name>
<accession>A0A182KEU8</accession>
<sequence>MVNYLEDIPVFRNTKEEHDQNLSEALSRLQQHNFMLNPAKHASFFPTMAGESTKIKGKLLRGFANQ</sequence>
<proteinExistence type="predicted"/>
<dbReference type="AlphaFoldDB" id="A0A182KEU8"/>
<keyword evidence="2" id="KW-1185">Reference proteome</keyword>